<dbReference type="EMBL" id="JAYRBN010000009">
    <property type="protein sequence ID" value="KAL2750575.1"/>
    <property type="molecule type" value="Genomic_DNA"/>
</dbReference>
<evidence type="ECO:0000313" key="1">
    <source>
        <dbReference type="EMBL" id="KAL2750575.1"/>
    </source>
</evidence>
<name>A0ABD2CZM6_VESMC</name>
<sequence length="155" mass="17427">MDGDHERSEVTVAEGEAIRSSTIVKRVPLTNDIGEVPRQVVAATYVESRKSRSIEGYNARCFVRTCRGPIPIEGKSSGASRTVGFFLTSWGRTRKNFFFSRSVNQLSISIRSNPASPTRLPCLKMFWLVRWENMEISKGSKGNFRRSGLGHESRL</sequence>
<evidence type="ECO:0000313" key="2">
    <source>
        <dbReference type="Proteomes" id="UP001607303"/>
    </source>
</evidence>
<dbReference type="Proteomes" id="UP001607303">
    <property type="component" value="Unassembled WGS sequence"/>
</dbReference>
<keyword evidence="2" id="KW-1185">Reference proteome</keyword>
<proteinExistence type="predicted"/>
<accession>A0ABD2CZM6</accession>
<reference evidence="1 2" key="1">
    <citation type="journal article" date="2024" name="Ann. Entomol. Soc. Am.">
        <title>Genomic analyses of the southern and eastern yellowjacket wasps (Hymenoptera: Vespidae) reveal evolutionary signatures of social life.</title>
        <authorList>
            <person name="Catto M.A."/>
            <person name="Caine P.B."/>
            <person name="Orr S.E."/>
            <person name="Hunt B.G."/>
            <person name="Goodisman M.A.D."/>
        </authorList>
    </citation>
    <scope>NUCLEOTIDE SEQUENCE [LARGE SCALE GENOMIC DNA]</scope>
    <source>
        <strain evidence="1">232</strain>
        <tissue evidence="1">Head and thorax</tissue>
    </source>
</reference>
<dbReference type="AlphaFoldDB" id="A0ABD2CZM6"/>
<comment type="caution">
    <text evidence="1">The sequence shown here is derived from an EMBL/GenBank/DDBJ whole genome shotgun (WGS) entry which is preliminary data.</text>
</comment>
<protein>
    <submittedName>
        <fullName evidence="1">Uncharacterized protein</fullName>
    </submittedName>
</protein>
<gene>
    <name evidence="1" type="ORF">V1477_001145</name>
</gene>
<organism evidence="1 2">
    <name type="scientific">Vespula maculifrons</name>
    <name type="common">Eastern yellow jacket</name>
    <name type="synonym">Wasp</name>
    <dbReference type="NCBI Taxonomy" id="7453"/>
    <lineage>
        <taxon>Eukaryota</taxon>
        <taxon>Metazoa</taxon>
        <taxon>Ecdysozoa</taxon>
        <taxon>Arthropoda</taxon>
        <taxon>Hexapoda</taxon>
        <taxon>Insecta</taxon>
        <taxon>Pterygota</taxon>
        <taxon>Neoptera</taxon>
        <taxon>Endopterygota</taxon>
        <taxon>Hymenoptera</taxon>
        <taxon>Apocrita</taxon>
        <taxon>Aculeata</taxon>
        <taxon>Vespoidea</taxon>
        <taxon>Vespidae</taxon>
        <taxon>Vespinae</taxon>
        <taxon>Vespula</taxon>
    </lineage>
</organism>